<accession>A0A9N8V4K6</accession>
<dbReference type="EMBL" id="CAJVPY010000003">
    <property type="protein sequence ID" value="CAG8443293.1"/>
    <property type="molecule type" value="Genomic_DNA"/>
</dbReference>
<feature type="chain" id="PRO_5040183953" evidence="1">
    <location>
        <begin position="19"/>
        <end position="141"/>
    </location>
</feature>
<evidence type="ECO:0000256" key="1">
    <source>
        <dbReference type="SAM" id="SignalP"/>
    </source>
</evidence>
<organism evidence="2 3">
    <name type="scientific">Dentiscutata erythropus</name>
    <dbReference type="NCBI Taxonomy" id="1348616"/>
    <lineage>
        <taxon>Eukaryota</taxon>
        <taxon>Fungi</taxon>
        <taxon>Fungi incertae sedis</taxon>
        <taxon>Mucoromycota</taxon>
        <taxon>Glomeromycotina</taxon>
        <taxon>Glomeromycetes</taxon>
        <taxon>Diversisporales</taxon>
        <taxon>Gigasporaceae</taxon>
        <taxon>Dentiscutata</taxon>
    </lineage>
</organism>
<gene>
    <name evidence="2" type="ORF">DERYTH_LOCUS21</name>
</gene>
<keyword evidence="1" id="KW-0732">Signal</keyword>
<evidence type="ECO:0000313" key="2">
    <source>
        <dbReference type="EMBL" id="CAG8443293.1"/>
    </source>
</evidence>
<reference evidence="2" key="1">
    <citation type="submission" date="2021-06" db="EMBL/GenBank/DDBJ databases">
        <authorList>
            <person name="Kallberg Y."/>
            <person name="Tangrot J."/>
            <person name="Rosling A."/>
        </authorList>
    </citation>
    <scope>NUCLEOTIDE SEQUENCE</scope>
    <source>
        <strain evidence="2">MA453B</strain>
    </source>
</reference>
<proteinExistence type="predicted"/>
<protein>
    <submittedName>
        <fullName evidence="2">1113_t:CDS:1</fullName>
    </submittedName>
</protein>
<keyword evidence="3" id="KW-1185">Reference proteome</keyword>
<dbReference type="OrthoDB" id="2448074at2759"/>
<sequence length="141" mass="15208">MNRNFIFILLIALSVTNTIPLEKRSTNFTDVCYYGVDPREIISASVSPDPVISGQNVTFNVSRTLSNAITNKGLIYIDFCDDDSSSIIYENNSTAPQTAAGSSFKANLTFEAPANLPSSYIIQVLVMSPSDLIGCIIASVS</sequence>
<evidence type="ECO:0000313" key="3">
    <source>
        <dbReference type="Proteomes" id="UP000789405"/>
    </source>
</evidence>
<feature type="signal peptide" evidence="1">
    <location>
        <begin position="1"/>
        <end position="18"/>
    </location>
</feature>
<dbReference type="AlphaFoldDB" id="A0A9N8V4K6"/>
<dbReference type="Proteomes" id="UP000789405">
    <property type="component" value="Unassembled WGS sequence"/>
</dbReference>
<name>A0A9N8V4K6_9GLOM</name>
<comment type="caution">
    <text evidence="2">The sequence shown here is derived from an EMBL/GenBank/DDBJ whole genome shotgun (WGS) entry which is preliminary data.</text>
</comment>